<keyword evidence="3 4" id="KW-0539">Nucleus</keyword>
<dbReference type="SMART" id="SM00339">
    <property type="entry name" value="FH"/>
    <property type="match status" value="1"/>
</dbReference>
<evidence type="ECO:0000256" key="4">
    <source>
        <dbReference type="PROSITE-ProRule" id="PRU00089"/>
    </source>
</evidence>
<sequence>MSAKVATGAMQRPHPYACNTLYPRYPAYPSMYGHPGTAAAAVNLGYATVPDPSKAFPSTGLAADLYPYYRQGRKQGSTVAAVQQQLTQAATGSFSDTFLHSSGRLPHKPQKPPFSYIALITMAIQTLPNKRATLAEICQFIRDNFPYYRENYKQGWENSIRHNLSLNECFLKLPREQGRPGKGHYWVLDPAAKHMFDDGSFRRRKRRFKKGDVPDMGDDDGVMSKPSSPAEHQHRISMTGAGVDQLIETAAQLKQMTVASPTYGQQIISPSTQHIQYTQQRAFDFSSLMPTAVSHFPYRPPDLTADQAISMTAPLGGTYMDGMSLPVSAQIYQDTSISRTATGVSDYTAHVTHGQSGWTPGIQQSAQLPDLSGVTAHSCPSTSSSAVVAAMPNNFHQIGTTNTVPLASPRSSISGGSSPHTIDPLCSFQPEQEPTAAEHVSQHASIIASPFGKLESTLSIPSIKPELAELQDIKHNNAGHSENV</sequence>
<dbReference type="EMBL" id="CASHTH010000190">
    <property type="protein sequence ID" value="CAI7993530.1"/>
    <property type="molecule type" value="Genomic_DNA"/>
</dbReference>
<evidence type="ECO:0000256" key="2">
    <source>
        <dbReference type="ARBA" id="ARBA00023125"/>
    </source>
</evidence>
<dbReference type="InterPro" id="IPR036388">
    <property type="entry name" value="WH-like_DNA-bd_sf"/>
</dbReference>
<feature type="domain" description="Fork-head" evidence="6">
    <location>
        <begin position="111"/>
        <end position="206"/>
    </location>
</feature>
<dbReference type="Pfam" id="PF00250">
    <property type="entry name" value="Forkhead"/>
    <property type="match status" value="1"/>
</dbReference>
<reference evidence="7" key="1">
    <citation type="submission" date="2023-03" db="EMBL/GenBank/DDBJ databases">
        <authorList>
            <person name="Steffen K."/>
            <person name="Cardenas P."/>
        </authorList>
    </citation>
    <scope>NUCLEOTIDE SEQUENCE</scope>
</reference>
<evidence type="ECO:0000256" key="1">
    <source>
        <dbReference type="ARBA" id="ARBA00004123"/>
    </source>
</evidence>
<name>A0AA35VUW6_GEOBA</name>
<dbReference type="SUPFAM" id="SSF46785">
    <property type="entry name" value="Winged helix' DNA-binding domain"/>
    <property type="match status" value="1"/>
</dbReference>
<feature type="DNA-binding region" description="Fork-head" evidence="4">
    <location>
        <begin position="111"/>
        <end position="206"/>
    </location>
</feature>
<dbReference type="Proteomes" id="UP001174909">
    <property type="component" value="Unassembled WGS sequence"/>
</dbReference>
<dbReference type="PROSITE" id="PS00657">
    <property type="entry name" value="FORK_HEAD_1"/>
    <property type="match status" value="1"/>
</dbReference>
<feature type="region of interest" description="Disordered" evidence="5">
    <location>
        <begin position="400"/>
        <end position="428"/>
    </location>
</feature>
<dbReference type="GO" id="GO:0005634">
    <property type="term" value="C:nucleus"/>
    <property type="evidence" value="ECO:0007669"/>
    <property type="project" value="UniProtKB-SubCell"/>
</dbReference>
<evidence type="ECO:0000259" key="6">
    <source>
        <dbReference type="PROSITE" id="PS50039"/>
    </source>
</evidence>
<dbReference type="AlphaFoldDB" id="A0AA35VUW6"/>
<dbReference type="InterPro" id="IPR050211">
    <property type="entry name" value="FOX_domain-containing"/>
</dbReference>
<evidence type="ECO:0000256" key="3">
    <source>
        <dbReference type="ARBA" id="ARBA00023242"/>
    </source>
</evidence>
<evidence type="ECO:0000256" key="5">
    <source>
        <dbReference type="SAM" id="MobiDB-lite"/>
    </source>
</evidence>
<dbReference type="FunFam" id="1.10.10.10:FF:000071">
    <property type="entry name" value="Forkhead box F1"/>
    <property type="match status" value="1"/>
</dbReference>
<dbReference type="Gene3D" id="1.10.10.10">
    <property type="entry name" value="Winged helix-like DNA-binding domain superfamily/Winged helix DNA-binding domain"/>
    <property type="match status" value="1"/>
</dbReference>
<dbReference type="InterPro" id="IPR036390">
    <property type="entry name" value="WH_DNA-bd_sf"/>
</dbReference>
<comment type="subcellular location">
    <subcellularLocation>
        <location evidence="1 4">Nucleus</location>
    </subcellularLocation>
</comment>
<feature type="compositionally biased region" description="Low complexity" evidence="5">
    <location>
        <begin position="408"/>
        <end position="419"/>
    </location>
</feature>
<dbReference type="GO" id="GO:0000981">
    <property type="term" value="F:DNA-binding transcription factor activity, RNA polymerase II-specific"/>
    <property type="evidence" value="ECO:0007669"/>
    <property type="project" value="TreeGrafter"/>
</dbReference>
<dbReference type="GO" id="GO:0030154">
    <property type="term" value="P:cell differentiation"/>
    <property type="evidence" value="ECO:0007669"/>
    <property type="project" value="TreeGrafter"/>
</dbReference>
<evidence type="ECO:0000313" key="7">
    <source>
        <dbReference type="EMBL" id="CAI7993530.1"/>
    </source>
</evidence>
<gene>
    <name evidence="7" type="ORF">GBAR_LOCUS1270</name>
</gene>
<dbReference type="PRINTS" id="PR00053">
    <property type="entry name" value="FORKHEAD"/>
</dbReference>
<dbReference type="PANTHER" id="PTHR11829:SF343">
    <property type="entry name" value="FORK-HEAD DOMAIN-CONTAINING PROTEIN"/>
    <property type="match status" value="1"/>
</dbReference>
<evidence type="ECO:0000313" key="8">
    <source>
        <dbReference type="Proteomes" id="UP001174909"/>
    </source>
</evidence>
<dbReference type="GO" id="GO:0000978">
    <property type="term" value="F:RNA polymerase II cis-regulatory region sequence-specific DNA binding"/>
    <property type="evidence" value="ECO:0007669"/>
    <property type="project" value="TreeGrafter"/>
</dbReference>
<dbReference type="PANTHER" id="PTHR11829">
    <property type="entry name" value="FORKHEAD BOX PROTEIN"/>
    <property type="match status" value="1"/>
</dbReference>
<comment type="caution">
    <text evidence="7">The sequence shown here is derived from an EMBL/GenBank/DDBJ whole genome shotgun (WGS) entry which is preliminary data.</text>
</comment>
<feature type="region of interest" description="Disordered" evidence="5">
    <location>
        <begin position="206"/>
        <end position="234"/>
    </location>
</feature>
<dbReference type="GO" id="GO:0009653">
    <property type="term" value="P:anatomical structure morphogenesis"/>
    <property type="evidence" value="ECO:0007669"/>
    <property type="project" value="TreeGrafter"/>
</dbReference>
<accession>A0AA35VUW6</accession>
<keyword evidence="2 4" id="KW-0238">DNA-binding</keyword>
<dbReference type="PROSITE" id="PS50039">
    <property type="entry name" value="FORK_HEAD_3"/>
    <property type="match status" value="1"/>
</dbReference>
<proteinExistence type="predicted"/>
<organism evidence="7 8">
    <name type="scientific">Geodia barretti</name>
    <name type="common">Barrett's horny sponge</name>
    <dbReference type="NCBI Taxonomy" id="519541"/>
    <lineage>
        <taxon>Eukaryota</taxon>
        <taxon>Metazoa</taxon>
        <taxon>Porifera</taxon>
        <taxon>Demospongiae</taxon>
        <taxon>Heteroscleromorpha</taxon>
        <taxon>Tetractinellida</taxon>
        <taxon>Astrophorina</taxon>
        <taxon>Geodiidae</taxon>
        <taxon>Geodia</taxon>
    </lineage>
</organism>
<dbReference type="InterPro" id="IPR018122">
    <property type="entry name" value="TF_fork_head_CS_1"/>
</dbReference>
<protein>
    <submittedName>
        <fullName evidence="7">Forkhead box protein L1</fullName>
    </submittedName>
</protein>
<keyword evidence="8" id="KW-1185">Reference proteome</keyword>
<dbReference type="InterPro" id="IPR001766">
    <property type="entry name" value="Fork_head_dom"/>
</dbReference>